<accession>A0A9Q1KU51</accession>
<reference evidence="3" key="1">
    <citation type="submission" date="2022-04" db="EMBL/GenBank/DDBJ databases">
        <title>Carnegiea gigantea Genome sequencing and assembly v2.</title>
        <authorList>
            <person name="Copetti D."/>
            <person name="Sanderson M.J."/>
            <person name="Burquez A."/>
            <person name="Wojciechowski M.F."/>
        </authorList>
    </citation>
    <scope>NUCLEOTIDE SEQUENCE</scope>
    <source>
        <strain evidence="3">SGP5-SGP5p</strain>
        <tissue evidence="3">Aerial part</tissue>
    </source>
</reference>
<dbReference type="AlphaFoldDB" id="A0A9Q1KU51"/>
<evidence type="ECO:0000256" key="2">
    <source>
        <dbReference type="ARBA" id="ARBA00022701"/>
    </source>
</evidence>
<dbReference type="PANTHER" id="PTHR33403:SF48">
    <property type="entry name" value="PROTEIN SPIRAL1-LIKE 1"/>
    <property type="match status" value="1"/>
</dbReference>
<comment type="similarity">
    <text evidence="1">Belongs to the SPIRAL1 family.</text>
</comment>
<keyword evidence="4" id="KW-1185">Reference proteome</keyword>
<evidence type="ECO:0000313" key="3">
    <source>
        <dbReference type="EMBL" id="KAJ8448881.1"/>
    </source>
</evidence>
<proteinExistence type="inferred from homology"/>
<sequence>MILMSVSLCPKVFLRSSPAQIPPVHISVEIMGRGVSYGGGQSSLGYLFGGGEAPAPKPARNETDASKGAAVANHEASIKPAAAPANSVGVTEDTPAGIQRNKNNYFRPDGQNCGNFITFSPDEMYSFEDCTGSSMVNCTAFCLNLPWLLSIQDRPSTKVHAEPGGGSSLGYLFGGGKNN</sequence>
<dbReference type="InterPro" id="IPR039613">
    <property type="entry name" value="SPR1/2/3/4/5"/>
</dbReference>
<dbReference type="EMBL" id="JAKOGI010000026">
    <property type="protein sequence ID" value="KAJ8448881.1"/>
    <property type="molecule type" value="Genomic_DNA"/>
</dbReference>
<evidence type="ECO:0000313" key="4">
    <source>
        <dbReference type="Proteomes" id="UP001153076"/>
    </source>
</evidence>
<comment type="caution">
    <text evidence="3">The sequence shown here is derived from an EMBL/GenBank/DDBJ whole genome shotgun (WGS) entry which is preliminary data.</text>
</comment>
<dbReference type="PANTHER" id="PTHR33403">
    <property type="entry name" value="SPR1"/>
    <property type="match status" value="1"/>
</dbReference>
<protein>
    <submittedName>
        <fullName evidence="3">Uncharacterized protein</fullName>
    </submittedName>
</protein>
<dbReference type="GO" id="GO:0010005">
    <property type="term" value="C:cortical microtubule, transverse to long axis"/>
    <property type="evidence" value="ECO:0007669"/>
    <property type="project" value="TreeGrafter"/>
</dbReference>
<evidence type="ECO:0000256" key="1">
    <source>
        <dbReference type="ARBA" id="ARBA00009656"/>
    </source>
</evidence>
<gene>
    <name evidence="3" type="ORF">Cgig2_030737</name>
</gene>
<keyword evidence="2" id="KW-0493">Microtubule</keyword>
<dbReference type="OrthoDB" id="62622at2759"/>
<dbReference type="Proteomes" id="UP001153076">
    <property type="component" value="Unassembled WGS sequence"/>
</dbReference>
<organism evidence="3 4">
    <name type="scientific">Carnegiea gigantea</name>
    <dbReference type="NCBI Taxonomy" id="171969"/>
    <lineage>
        <taxon>Eukaryota</taxon>
        <taxon>Viridiplantae</taxon>
        <taxon>Streptophyta</taxon>
        <taxon>Embryophyta</taxon>
        <taxon>Tracheophyta</taxon>
        <taxon>Spermatophyta</taxon>
        <taxon>Magnoliopsida</taxon>
        <taxon>eudicotyledons</taxon>
        <taxon>Gunneridae</taxon>
        <taxon>Pentapetalae</taxon>
        <taxon>Caryophyllales</taxon>
        <taxon>Cactineae</taxon>
        <taxon>Cactaceae</taxon>
        <taxon>Cactoideae</taxon>
        <taxon>Echinocereeae</taxon>
        <taxon>Carnegiea</taxon>
    </lineage>
</organism>
<dbReference type="GO" id="GO:0043622">
    <property type="term" value="P:cortical microtubule organization"/>
    <property type="evidence" value="ECO:0007669"/>
    <property type="project" value="InterPro"/>
</dbReference>
<name>A0A9Q1KU51_9CARY</name>